<evidence type="ECO:0000256" key="1">
    <source>
        <dbReference type="SAM" id="MobiDB-lite"/>
    </source>
</evidence>
<feature type="compositionally biased region" description="Polar residues" evidence="1">
    <location>
        <begin position="387"/>
        <end position="396"/>
    </location>
</feature>
<feature type="compositionally biased region" description="Polar residues" evidence="1">
    <location>
        <begin position="193"/>
        <end position="204"/>
    </location>
</feature>
<organism evidence="2">
    <name type="scientific">Capitella teleta</name>
    <name type="common">Polychaete worm</name>
    <dbReference type="NCBI Taxonomy" id="283909"/>
    <lineage>
        <taxon>Eukaryota</taxon>
        <taxon>Metazoa</taxon>
        <taxon>Spiralia</taxon>
        <taxon>Lophotrochozoa</taxon>
        <taxon>Annelida</taxon>
        <taxon>Polychaeta</taxon>
        <taxon>Sedentaria</taxon>
        <taxon>Scolecida</taxon>
        <taxon>Capitellidae</taxon>
        <taxon>Capitella</taxon>
    </lineage>
</organism>
<dbReference type="EnsemblMetazoa" id="CapteT206728">
    <property type="protein sequence ID" value="CapteP206728"/>
    <property type="gene ID" value="CapteG206728"/>
</dbReference>
<sequence length="592" mass="66182">MCTLILIPIDTTEGYSDEAFESASSNSHCRSNDQQEIPNNSKTYLQCVNGHFKTISCPEGTYYCPVMKDCCLKDSGSPIGAAPEAKMLKNMLKKFMKNKNKGIEAKEADKTILQFPLRNPWAIGYQATPSHQISTTVRPPVLNKPTGRRVQIPWYFWQQRDDNQNSIQGPQGGYGGQMPHTGSSGHLNIAKPATSSASGSAPQNFDDNEVSFIYALVPAEHDSQQQTYFSQQIASQPRSTFPHIYLPFHQTHNSKLPTPNVYHANAAPSNGKFDQVPPSQNSNQLNHDMHQFNSDGYQTNSDDNRLNYLSNQNDYQSISYSPKQVLTNSIQTRYGDEQNYQPSNDYPSSKSRSFNSYPDKGYAHRSVDDQGSESNQYSPWQREYQIDYSSNQNSPNGFDRNDLSTRHDRLSPNAFQDLSPGSYDANQNADQTHIPYNPLQATIQTSYPRDQKSPHNPSTGRTVYRSFHNSLYSNPSNSNSNAQWHPSPTFGVYPWQQATSKPPKQKLIKLAVLKPTPQNLLSHQSPLNPHNKYPGYKGSAPSPAIYNGVAPLNLPWLRPISGNKADSVPLDTSLDGTKAKNVKITISLGQHK</sequence>
<dbReference type="InterPro" id="IPR036508">
    <property type="entry name" value="Chitin-bd_dom_sf"/>
</dbReference>
<name>R7TUV5_CAPTE</name>
<feature type="region of interest" description="Disordered" evidence="1">
    <location>
        <begin position="161"/>
        <end position="204"/>
    </location>
</feature>
<reference evidence="2 4" key="2">
    <citation type="journal article" date="2013" name="Nature">
        <title>Insights into bilaterian evolution from three spiralian genomes.</title>
        <authorList>
            <person name="Simakov O."/>
            <person name="Marletaz F."/>
            <person name="Cho S.J."/>
            <person name="Edsinger-Gonzales E."/>
            <person name="Havlak P."/>
            <person name="Hellsten U."/>
            <person name="Kuo D.H."/>
            <person name="Larsson T."/>
            <person name="Lv J."/>
            <person name="Arendt D."/>
            <person name="Savage R."/>
            <person name="Osoegawa K."/>
            <person name="de Jong P."/>
            <person name="Grimwood J."/>
            <person name="Chapman J.A."/>
            <person name="Shapiro H."/>
            <person name="Aerts A."/>
            <person name="Otillar R.P."/>
            <person name="Terry A.Y."/>
            <person name="Boore J.L."/>
            <person name="Grigoriev I.V."/>
            <person name="Lindberg D.R."/>
            <person name="Seaver E.C."/>
            <person name="Weisblat D.A."/>
            <person name="Putnam N.H."/>
            <person name="Rokhsar D.S."/>
        </authorList>
    </citation>
    <scope>NUCLEOTIDE SEQUENCE</scope>
    <source>
        <strain evidence="2 4">I ESC-2004</strain>
    </source>
</reference>
<accession>R7TUV5</accession>
<keyword evidence="4" id="KW-1185">Reference proteome</keyword>
<evidence type="ECO:0000313" key="4">
    <source>
        <dbReference type="Proteomes" id="UP000014760"/>
    </source>
</evidence>
<feature type="region of interest" description="Disordered" evidence="1">
    <location>
        <begin position="335"/>
        <end position="433"/>
    </location>
</feature>
<reference evidence="3" key="3">
    <citation type="submission" date="2015-06" db="UniProtKB">
        <authorList>
            <consortium name="EnsemblMetazoa"/>
        </authorList>
    </citation>
    <scope>IDENTIFICATION</scope>
</reference>
<reference evidence="4" key="1">
    <citation type="submission" date="2012-12" db="EMBL/GenBank/DDBJ databases">
        <authorList>
            <person name="Hellsten U."/>
            <person name="Grimwood J."/>
            <person name="Chapman J.A."/>
            <person name="Shapiro H."/>
            <person name="Aerts A."/>
            <person name="Otillar R.P."/>
            <person name="Terry A.Y."/>
            <person name="Boore J.L."/>
            <person name="Simakov O."/>
            <person name="Marletaz F."/>
            <person name="Cho S.-J."/>
            <person name="Edsinger-Gonzales E."/>
            <person name="Havlak P."/>
            <person name="Kuo D.-H."/>
            <person name="Larsson T."/>
            <person name="Lv J."/>
            <person name="Arendt D."/>
            <person name="Savage R."/>
            <person name="Osoegawa K."/>
            <person name="de Jong P."/>
            <person name="Lindberg D.R."/>
            <person name="Seaver E.C."/>
            <person name="Weisblat D.A."/>
            <person name="Putnam N.H."/>
            <person name="Grigoriev I.V."/>
            <person name="Rokhsar D.S."/>
        </authorList>
    </citation>
    <scope>NUCLEOTIDE SEQUENCE</scope>
    <source>
        <strain evidence="4">I ESC-2004</strain>
    </source>
</reference>
<protein>
    <recommendedName>
        <fullName evidence="5">Chitin-binding type-2 domain-containing protein</fullName>
    </recommendedName>
</protein>
<dbReference type="HOGENOM" id="CLU_460973_0_0_1"/>
<proteinExistence type="predicted"/>
<feature type="compositionally biased region" description="Basic and acidic residues" evidence="1">
    <location>
        <begin position="399"/>
        <end position="410"/>
    </location>
</feature>
<dbReference type="AlphaFoldDB" id="R7TUV5"/>
<feature type="region of interest" description="Disordered" evidence="1">
    <location>
        <begin position="256"/>
        <end position="309"/>
    </location>
</feature>
<feature type="compositionally biased region" description="Polar residues" evidence="1">
    <location>
        <begin position="335"/>
        <end position="356"/>
    </location>
</feature>
<evidence type="ECO:0008006" key="5">
    <source>
        <dbReference type="Google" id="ProtNLM"/>
    </source>
</evidence>
<gene>
    <name evidence="2" type="ORF">CAPTEDRAFT_206728</name>
</gene>
<dbReference type="GO" id="GO:0008061">
    <property type="term" value="F:chitin binding"/>
    <property type="evidence" value="ECO:0007669"/>
    <property type="project" value="InterPro"/>
</dbReference>
<dbReference type="EMBL" id="AMQN01010768">
    <property type="status" value="NOT_ANNOTATED_CDS"/>
    <property type="molecule type" value="Genomic_DNA"/>
</dbReference>
<dbReference type="Proteomes" id="UP000014760">
    <property type="component" value="Unassembled WGS sequence"/>
</dbReference>
<evidence type="ECO:0000313" key="2">
    <source>
        <dbReference type="EMBL" id="ELT97693.1"/>
    </source>
</evidence>
<dbReference type="SUPFAM" id="SSF57625">
    <property type="entry name" value="Invertebrate chitin-binding proteins"/>
    <property type="match status" value="1"/>
</dbReference>
<dbReference type="EMBL" id="KB308489">
    <property type="protein sequence ID" value="ELT97693.1"/>
    <property type="molecule type" value="Genomic_DNA"/>
</dbReference>
<evidence type="ECO:0000313" key="3">
    <source>
        <dbReference type="EnsemblMetazoa" id="CapteP206728"/>
    </source>
</evidence>
<feature type="compositionally biased region" description="Polar residues" evidence="1">
    <location>
        <begin position="277"/>
        <end position="309"/>
    </location>
</feature>